<protein>
    <submittedName>
        <fullName evidence="1">Uncharacterized protein</fullName>
    </submittedName>
</protein>
<name>A0A9D4ID62_DREPO</name>
<reference evidence="1" key="1">
    <citation type="journal article" date="2019" name="bioRxiv">
        <title>The Genome of the Zebra Mussel, Dreissena polymorpha: A Resource for Invasive Species Research.</title>
        <authorList>
            <person name="McCartney M.A."/>
            <person name="Auch B."/>
            <person name="Kono T."/>
            <person name="Mallez S."/>
            <person name="Zhang Y."/>
            <person name="Obille A."/>
            <person name="Becker A."/>
            <person name="Abrahante J.E."/>
            <person name="Garbe J."/>
            <person name="Badalamenti J.P."/>
            <person name="Herman A."/>
            <person name="Mangelson H."/>
            <person name="Liachko I."/>
            <person name="Sullivan S."/>
            <person name="Sone E.D."/>
            <person name="Koren S."/>
            <person name="Silverstein K.A.T."/>
            <person name="Beckman K.B."/>
            <person name="Gohl D.M."/>
        </authorList>
    </citation>
    <scope>NUCLEOTIDE SEQUENCE</scope>
    <source>
        <strain evidence="1">Duluth1</strain>
        <tissue evidence="1">Whole animal</tissue>
    </source>
</reference>
<organism evidence="1 2">
    <name type="scientific">Dreissena polymorpha</name>
    <name type="common">Zebra mussel</name>
    <name type="synonym">Mytilus polymorpha</name>
    <dbReference type="NCBI Taxonomy" id="45954"/>
    <lineage>
        <taxon>Eukaryota</taxon>
        <taxon>Metazoa</taxon>
        <taxon>Spiralia</taxon>
        <taxon>Lophotrochozoa</taxon>
        <taxon>Mollusca</taxon>
        <taxon>Bivalvia</taxon>
        <taxon>Autobranchia</taxon>
        <taxon>Heteroconchia</taxon>
        <taxon>Euheterodonta</taxon>
        <taxon>Imparidentia</taxon>
        <taxon>Neoheterodontei</taxon>
        <taxon>Myida</taxon>
        <taxon>Dreissenoidea</taxon>
        <taxon>Dreissenidae</taxon>
        <taxon>Dreissena</taxon>
    </lineage>
</organism>
<reference evidence="1" key="2">
    <citation type="submission" date="2020-11" db="EMBL/GenBank/DDBJ databases">
        <authorList>
            <person name="McCartney M.A."/>
            <person name="Auch B."/>
            <person name="Kono T."/>
            <person name="Mallez S."/>
            <person name="Becker A."/>
            <person name="Gohl D.M."/>
            <person name="Silverstein K.A.T."/>
            <person name="Koren S."/>
            <person name="Bechman K.B."/>
            <person name="Herman A."/>
            <person name="Abrahante J.E."/>
            <person name="Garbe J."/>
        </authorList>
    </citation>
    <scope>NUCLEOTIDE SEQUENCE</scope>
    <source>
        <strain evidence="1">Duluth1</strain>
        <tissue evidence="1">Whole animal</tissue>
    </source>
</reference>
<gene>
    <name evidence="1" type="ORF">DPMN_190271</name>
</gene>
<comment type="caution">
    <text evidence="1">The sequence shown here is derived from an EMBL/GenBank/DDBJ whole genome shotgun (WGS) entry which is preliminary data.</text>
</comment>
<feature type="non-terminal residue" evidence="1">
    <location>
        <position position="81"/>
    </location>
</feature>
<proteinExistence type="predicted"/>
<evidence type="ECO:0000313" key="2">
    <source>
        <dbReference type="Proteomes" id="UP000828390"/>
    </source>
</evidence>
<accession>A0A9D4ID62</accession>
<evidence type="ECO:0000313" key="1">
    <source>
        <dbReference type="EMBL" id="KAH3755573.1"/>
    </source>
</evidence>
<keyword evidence="2" id="KW-1185">Reference proteome</keyword>
<dbReference type="Proteomes" id="UP000828390">
    <property type="component" value="Unassembled WGS sequence"/>
</dbReference>
<dbReference type="AlphaFoldDB" id="A0A9D4ID62"/>
<sequence>MLIDEAHQDKPMCDMGEEFLLTELQRPTCTKFVINLYGGNNKQTLHELRCTKAKSSVHLRLLQPTEDSFTLHLLRCVDQLW</sequence>
<dbReference type="EMBL" id="JAIWYP010000010">
    <property type="protein sequence ID" value="KAH3755573.1"/>
    <property type="molecule type" value="Genomic_DNA"/>
</dbReference>